<evidence type="ECO:0000313" key="1">
    <source>
        <dbReference type="EMBL" id="EMO39654.1"/>
    </source>
</evidence>
<dbReference type="Proteomes" id="UP000012153">
    <property type="component" value="Unassembled WGS sequence"/>
</dbReference>
<proteinExistence type="predicted"/>
<protein>
    <submittedName>
        <fullName evidence="1">Uncharacterized protein</fullName>
    </submittedName>
</protein>
<comment type="caution">
    <text evidence="1">The sequence shown here is derived from an EMBL/GenBank/DDBJ whole genome shotgun (WGS) entry which is preliminary data.</text>
</comment>
<dbReference type="EMBL" id="AHOP02000051">
    <property type="protein sequence ID" value="EMO39654.1"/>
    <property type="molecule type" value="Genomic_DNA"/>
</dbReference>
<accession>M6UF21</accession>
<reference evidence="1 2" key="1">
    <citation type="submission" date="2013-01" db="EMBL/GenBank/DDBJ databases">
        <authorList>
            <person name="Harkins D.M."/>
            <person name="Durkin A.S."/>
            <person name="Brinkac L.M."/>
            <person name="Haft D.H."/>
            <person name="Selengut J.D."/>
            <person name="Sanka R."/>
            <person name="DePew J."/>
            <person name="Purushe J."/>
            <person name="Matthias M.A."/>
            <person name="Vinetz J.M."/>
            <person name="Sutton G.G."/>
            <person name="Nierman W.C."/>
            <person name="Fouts D.E."/>
        </authorList>
    </citation>
    <scope>NUCLEOTIDE SEQUENCE [LARGE SCALE GENOMIC DNA]</scope>
    <source>
        <strain evidence="1 2">ZUN142</strain>
    </source>
</reference>
<evidence type="ECO:0000313" key="2">
    <source>
        <dbReference type="Proteomes" id="UP000012153"/>
    </source>
</evidence>
<organism evidence="1 2">
    <name type="scientific">Leptospira noguchii serovar Autumnalis str. ZUN142</name>
    <dbReference type="NCBI Taxonomy" id="1085540"/>
    <lineage>
        <taxon>Bacteria</taxon>
        <taxon>Pseudomonadati</taxon>
        <taxon>Spirochaetota</taxon>
        <taxon>Spirochaetia</taxon>
        <taxon>Leptospirales</taxon>
        <taxon>Leptospiraceae</taxon>
        <taxon>Leptospira</taxon>
    </lineage>
</organism>
<sequence>MILKLYEFLHFQNLTAKHRHVVVPTFYFLRKNPGFIK</sequence>
<dbReference type="AlphaFoldDB" id="M6UF21"/>
<gene>
    <name evidence="1" type="ORF">LEP1GSC186_1073</name>
</gene>
<name>M6UF21_9LEPT</name>